<dbReference type="PANTHER" id="PTHR28199:SF1">
    <property type="entry name" value="PROCESSING OF GAS1 AND ALP PROTEIN 2"/>
    <property type="match status" value="1"/>
</dbReference>
<dbReference type="Gene3D" id="1.20.58.400">
    <property type="entry name" value="t-snare proteins"/>
    <property type="match status" value="1"/>
</dbReference>
<dbReference type="Pfam" id="PF05008">
    <property type="entry name" value="V-SNARE"/>
    <property type="match status" value="1"/>
</dbReference>
<protein>
    <recommendedName>
        <fullName evidence="3">Vesicle transport v-SNARE N-terminal domain-containing protein</fullName>
    </recommendedName>
</protein>
<organism evidence="4 5">
    <name type="scientific">Arxiozyma heterogenica</name>
    <dbReference type="NCBI Taxonomy" id="278026"/>
    <lineage>
        <taxon>Eukaryota</taxon>
        <taxon>Fungi</taxon>
        <taxon>Dikarya</taxon>
        <taxon>Ascomycota</taxon>
        <taxon>Saccharomycotina</taxon>
        <taxon>Saccharomycetes</taxon>
        <taxon>Saccharomycetales</taxon>
        <taxon>Saccharomycetaceae</taxon>
        <taxon>Arxiozyma</taxon>
    </lineage>
</organism>
<keyword evidence="5" id="KW-1185">Reference proteome</keyword>
<dbReference type="InterPro" id="IPR007705">
    <property type="entry name" value="Vesicle_trsprt_v-SNARE_N"/>
</dbReference>
<dbReference type="InterPro" id="IPR038407">
    <property type="entry name" value="v-SNARE_N_sf"/>
</dbReference>
<dbReference type="GO" id="GO:0016020">
    <property type="term" value="C:membrane"/>
    <property type="evidence" value="ECO:0007669"/>
    <property type="project" value="InterPro"/>
</dbReference>
<sequence length="281" mass="32820">MSNLLESYDVEFKTLYESTKLEISNGSSSKTTTIRNLEINKDDLLEILEQMNIEVNNTGSSTEEKSKWRSYLRNLKNDLQKDIVDPLNKLIEDENRNVLFSTQGATPEVDNGISYMDEEQRQQLLDSHHILNKTNKRLMDAQRVAMDLLENIKHRAIARIQSIDHKQFFRLVIIIGGYILLRRLAQRELAKRQLANQIKADQKRKKNQLMEGTDELYNDGKHDKEPTAFGWGNKTRYRVKKQQEMLGQAIDNLKKRQQQQQQYSTAYNDDSDEDIADLLED</sequence>
<comment type="caution">
    <text evidence="4">The sequence shown here is derived from an EMBL/GenBank/DDBJ whole genome shotgun (WGS) entry which is preliminary data.</text>
</comment>
<evidence type="ECO:0000256" key="2">
    <source>
        <dbReference type="SAM" id="MobiDB-lite"/>
    </source>
</evidence>
<reference evidence="5" key="1">
    <citation type="submission" date="2023-07" db="EMBL/GenBank/DDBJ databases">
        <title>A draft genome of Kazachstania heterogenica Y-27499.</title>
        <authorList>
            <person name="Donic C."/>
            <person name="Kralova J.S."/>
            <person name="Fidel L."/>
            <person name="Ben-Dor S."/>
            <person name="Jung S."/>
        </authorList>
    </citation>
    <scope>NUCLEOTIDE SEQUENCE [LARGE SCALE GENOMIC DNA]</scope>
    <source>
        <strain evidence="5">Y27499</strain>
    </source>
</reference>
<evidence type="ECO:0000256" key="1">
    <source>
        <dbReference type="ARBA" id="ARBA00006108"/>
    </source>
</evidence>
<feature type="compositionally biased region" description="Acidic residues" evidence="2">
    <location>
        <begin position="269"/>
        <end position="281"/>
    </location>
</feature>
<feature type="domain" description="Vesicle transport v-SNARE N-terminal" evidence="3">
    <location>
        <begin position="1"/>
        <end position="81"/>
    </location>
</feature>
<evidence type="ECO:0000313" key="5">
    <source>
        <dbReference type="Proteomes" id="UP001306508"/>
    </source>
</evidence>
<name>A0AAN7WJV1_9SACH</name>
<gene>
    <name evidence="4" type="ORF">RI543_000916</name>
</gene>
<dbReference type="Pfam" id="PF07543">
    <property type="entry name" value="PGA2"/>
    <property type="match status" value="1"/>
</dbReference>
<dbReference type="GO" id="GO:0006886">
    <property type="term" value="P:intracellular protein transport"/>
    <property type="evidence" value="ECO:0007669"/>
    <property type="project" value="InterPro"/>
</dbReference>
<accession>A0AAN7WJV1</accession>
<dbReference type="InterPro" id="IPR011431">
    <property type="entry name" value="Trafficking_Pga2"/>
</dbReference>
<dbReference type="Proteomes" id="UP001306508">
    <property type="component" value="Unassembled WGS sequence"/>
</dbReference>
<dbReference type="InterPro" id="IPR010989">
    <property type="entry name" value="SNARE"/>
</dbReference>
<dbReference type="EMBL" id="JAWIZZ010000031">
    <property type="protein sequence ID" value="KAK5781730.1"/>
    <property type="molecule type" value="Genomic_DNA"/>
</dbReference>
<comment type="similarity">
    <text evidence="1">Belongs to the VTI1 family.</text>
</comment>
<feature type="region of interest" description="Disordered" evidence="2">
    <location>
        <begin position="253"/>
        <end position="281"/>
    </location>
</feature>
<evidence type="ECO:0000313" key="4">
    <source>
        <dbReference type="EMBL" id="KAK5781730.1"/>
    </source>
</evidence>
<dbReference type="SUPFAM" id="SSF47661">
    <property type="entry name" value="t-snare proteins"/>
    <property type="match status" value="1"/>
</dbReference>
<dbReference type="PANTHER" id="PTHR28199">
    <property type="entry name" value="PROCESSING OF GAS1 AND ALP PROTEIN 2"/>
    <property type="match status" value="1"/>
</dbReference>
<proteinExistence type="inferred from homology"/>
<evidence type="ECO:0000259" key="3">
    <source>
        <dbReference type="Pfam" id="PF05008"/>
    </source>
</evidence>
<dbReference type="AlphaFoldDB" id="A0AAN7WJV1"/>
<dbReference type="GO" id="GO:0016192">
    <property type="term" value="P:vesicle-mediated transport"/>
    <property type="evidence" value="ECO:0007669"/>
    <property type="project" value="InterPro"/>
</dbReference>